<dbReference type="AlphaFoldDB" id="A0A0E0NT01"/>
<name>A0A0E0NT01_ORYRU</name>
<feature type="compositionally biased region" description="Basic and acidic residues" evidence="1">
    <location>
        <begin position="29"/>
        <end position="38"/>
    </location>
</feature>
<evidence type="ECO:0000313" key="2">
    <source>
        <dbReference type="EnsemblPlants" id="ORUFI03G12280.2"/>
    </source>
</evidence>
<organism evidence="2 3">
    <name type="scientific">Oryza rufipogon</name>
    <name type="common">Brownbeard rice</name>
    <name type="synonym">Asian wild rice</name>
    <dbReference type="NCBI Taxonomy" id="4529"/>
    <lineage>
        <taxon>Eukaryota</taxon>
        <taxon>Viridiplantae</taxon>
        <taxon>Streptophyta</taxon>
        <taxon>Embryophyta</taxon>
        <taxon>Tracheophyta</taxon>
        <taxon>Spermatophyta</taxon>
        <taxon>Magnoliopsida</taxon>
        <taxon>Liliopsida</taxon>
        <taxon>Poales</taxon>
        <taxon>Poaceae</taxon>
        <taxon>BOP clade</taxon>
        <taxon>Oryzoideae</taxon>
        <taxon>Oryzeae</taxon>
        <taxon>Oryzinae</taxon>
        <taxon>Oryza</taxon>
    </lineage>
</organism>
<accession>A0A0E0NT01</accession>
<reference evidence="2" key="2">
    <citation type="submission" date="2015-06" db="UniProtKB">
        <authorList>
            <consortium name="EnsemblPlants"/>
        </authorList>
    </citation>
    <scope>IDENTIFICATION</scope>
</reference>
<evidence type="ECO:0000313" key="3">
    <source>
        <dbReference type="Proteomes" id="UP000008022"/>
    </source>
</evidence>
<proteinExistence type="predicted"/>
<dbReference type="Gramene" id="ORUFI03G12280.2">
    <property type="protein sequence ID" value="ORUFI03G12280.2"/>
    <property type="gene ID" value="ORUFI03G12280"/>
</dbReference>
<evidence type="ECO:0000256" key="1">
    <source>
        <dbReference type="SAM" id="MobiDB-lite"/>
    </source>
</evidence>
<feature type="region of interest" description="Disordered" evidence="1">
    <location>
        <begin position="25"/>
        <end position="57"/>
    </location>
</feature>
<reference evidence="3" key="1">
    <citation type="submission" date="2013-06" db="EMBL/GenBank/DDBJ databases">
        <authorList>
            <person name="Zhao Q."/>
        </authorList>
    </citation>
    <scope>NUCLEOTIDE SEQUENCE</scope>
    <source>
        <strain evidence="3">cv. W1943</strain>
    </source>
</reference>
<dbReference type="HOGENOM" id="CLU_2762255_0_0_1"/>
<sequence length="70" mass="7866">MSSHHDTCSVLVPLELAMGIWDANGNSVGRDRERRDLSCRGARRQRPQTRASRAAEKASTQICNGWVRRS</sequence>
<keyword evidence="3" id="KW-1185">Reference proteome</keyword>
<dbReference type="EnsemblPlants" id="ORUFI03G12280.2">
    <property type="protein sequence ID" value="ORUFI03G12280.2"/>
    <property type="gene ID" value="ORUFI03G12280"/>
</dbReference>
<protein>
    <submittedName>
        <fullName evidence="2">Uncharacterized protein</fullName>
    </submittedName>
</protein>
<dbReference type="Proteomes" id="UP000008022">
    <property type="component" value="Unassembled WGS sequence"/>
</dbReference>